<feature type="signal peptide" evidence="2">
    <location>
        <begin position="1"/>
        <end position="20"/>
    </location>
</feature>
<evidence type="ECO:0000259" key="3">
    <source>
        <dbReference type="PROSITE" id="PS51677"/>
    </source>
</evidence>
<dbReference type="PANTHER" id="PTHR34216">
    <property type="match status" value="1"/>
</dbReference>
<gene>
    <name evidence="4" type="ORF">ACFQ03_20005</name>
</gene>
<keyword evidence="5" id="KW-1185">Reference proteome</keyword>
<comment type="caution">
    <text evidence="4">The sequence shown here is derived from an EMBL/GenBank/DDBJ whole genome shotgun (WGS) entry which is preliminary data.</text>
</comment>
<dbReference type="SUPFAM" id="SSF88713">
    <property type="entry name" value="Glycoside hydrolase/deacetylase"/>
    <property type="match status" value="1"/>
</dbReference>
<evidence type="ECO:0000313" key="4">
    <source>
        <dbReference type="EMBL" id="MFD0871427.1"/>
    </source>
</evidence>
<dbReference type="PROSITE" id="PS51257">
    <property type="entry name" value="PROKAR_LIPOPROTEIN"/>
    <property type="match status" value="1"/>
</dbReference>
<sequence>MRRIVILILTLVLLSVTACASRAETMRQVGPIWYENQAIVLLYHDVVDSGEGGAADEVSTIRSDQFEAHLLAMRDNGYRIISMEDFVEFILNQKPIPANAVVITFDDGYENFYTHAYPILQKHGVTASNFIIGIYSDTYYPDAEPHLTWEQMKELKQNGMGIYSHTYNLHRTANTGTDRVESALTHKLFLEQKERLETDDEFKRRIKSDLEFMNRRIADELGEQTPLLAFPYGEYTDLTVELAEEAGIPIFFTTREGINSSTDKLVYRINAGEPYMTAEALIQILQKYSQT</sequence>
<accession>A0ABW3DFZ4</accession>
<organism evidence="4 5">
    <name type="scientific">Paenibacillus residui</name>
    <dbReference type="NCBI Taxonomy" id="629724"/>
    <lineage>
        <taxon>Bacteria</taxon>
        <taxon>Bacillati</taxon>
        <taxon>Bacillota</taxon>
        <taxon>Bacilli</taxon>
        <taxon>Bacillales</taxon>
        <taxon>Paenibacillaceae</taxon>
        <taxon>Paenibacillus</taxon>
    </lineage>
</organism>
<name>A0ABW3DFZ4_9BACL</name>
<dbReference type="InterPro" id="IPR051398">
    <property type="entry name" value="Polysacch_Deacetylase"/>
</dbReference>
<dbReference type="Proteomes" id="UP001597120">
    <property type="component" value="Unassembled WGS sequence"/>
</dbReference>
<protein>
    <submittedName>
        <fullName evidence="4">Polysaccharide deacetylase family protein</fullName>
    </submittedName>
</protein>
<proteinExistence type="predicted"/>
<dbReference type="EMBL" id="JBHTIU010000081">
    <property type="protein sequence ID" value="MFD0871427.1"/>
    <property type="molecule type" value="Genomic_DNA"/>
</dbReference>
<dbReference type="RefSeq" id="WP_379290451.1">
    <property type="nucleotide sequence ID" value="NZ_JBHTIU010000081.1"/>
</dbReference>
<dbReference type="Pfam" id="PF01522">
    <property type="entry name" value="Polysacc_deac_1"/>
    <property type="match status" value="1"/>
</dbReference>
<evidence type="ECO:0000313" key="5">
    <source>
        <dbReference type="Proteomes" id="UP001597120"/>
    </source>
</evidence>
<dbReference type="InterPro" id="IPR002509">
    <property type="entry name" value="NODB_dom"/>
</dbReference>
<feature type="chain" id="PRO_5046990638" evidence="2">
    <location>
        <begin position="21"/>
        <end position="291"/>
    </location>
</feature>
<feature type="domain" description="NodB homology" evidence="3">
    <location>
        <begin position="99"/>
        <end position="291"/>
    </location>
</feature>
<evidence type="ECO:0000256" key="2">
    <source>
        <dbReference type="SAM" id="SignalP"/>
    </source>
</evidence>
<dbReference type="CDD" id="cd10918">
    <property type="entry name" value="CE4_NodB_like_5s_6s"/>
    <property type="match status" value="1"/>
</dbReference>
<evidence type="ECO:0000256" key="1">
    <source>
        <dbReference type="ARBA" id="ARBA00022729"/>
    </source>
</evidence>
<keyword evidence="1 2" id="KW-0732">Signal</keyword>
<reference evidence="5" key="1">
    <citation type="journal article" date="2019" name="Int. J. Syst. Evol. Microbiol.">
        <title>The Global Catalogue of Microorganisms (GCM) 10K type strain sequencing project: providing services to taxonomists for standard genome sequencing and annotation.</title>
        <authorList>
            <consortium name="The Broad Institute Genomics Platform"/>
            <consortium name="The Broad Institute Genome Sequencing Center for Infectious Disease"/>
            <person name="Wu L."/>
            <person name="Ma J."/>
        </authorList>
    </citation>
    <scope>NUCLEOTIDE SEQUENCE [LARGE SCALE GENOMIC DNA]</scope>
    <source>
        <strain evidence="5">CCUG 57263</strain>
    </source>
</reference>
<dbReference type="PROSITE" id="PS51677">
    <property type="entry name" value="NODB"/>
    <property type="match status" value="1"/>
</dbReference>
<dbReference type="Gene3D" id="3.20.20.370">
    <property type="entry name" value="Glycoside hydrolase/deacetylase"/>
    <property type="match status" value="1"/>
</dbReference>
<dbReference type="InterPro" id="IPR011330">
    <property type="entry name" value="Glyco_hydro/deAcase_b/a-brl"/>
</dbReference>
<dbReference type="PANTHER" id="PTHR34216:SF7">
    <property type="entry name" value="POLY-BETA-1,6-N-ACETYL-D-GLUCOSAMINE N-DEACETYLASE"/>
    <property type="match status" value="1"/>
</dbReference>